<evidence type="ECO:0000256" key="1">
    <source>
        <dbReference type="ARBA" id="ARBA00004123"/>
    </source>
</evidence>
<evidence type="ECO:0000256" key="2">
    <source>
        <dbReference type="ARBA" id="ARBA00023242"/>
    </source>
</evidence>
<dbReference type="SMART" id="SM00298">
    <property type="entry name" value="CHROMO"/>
    <property type="match status" value="1"/>
</dbReference>
<reference evidence="5 6" key="1">
    <citation type="submission" date="2013-11" db="EMBL/GenBank/DDBJ databases">
        <title>Draft genome of the bovine lungworm Dictyocaulus viviparus.</title>
        <authorList>
            <person name="Mitreva M."/>
        </authorList>
    </citation>
    <scope>NUCLEOTIDE SEQUENCE [LARGE SCALE GENOMIC DNA]</scope>
    <source>
        <strain evidence="5 6">HannoverDv2000</strain>
    </source>
</reference>
<evidence type="ECO:0000313" key="6">
    <source>
        <dbReference type="Proteomes" id="UP000053766"/>
    </source>
</evidence>
<dbReference type="EMBL" id="KN716484">
    <property type="protein sequence ID" value="KJH44307.1"/>
    <property type="molecule type" value="Genomic_DNA"/>
</dbReference>
<evidence type="ECO:0000313" key="5">
    <source>
        <dbReference type="EMBL" id="KJH44307.1"/>
    </source>
</evidence>
<dbReference type="PANTHER" id="PTHR22812">
    <property type="entry name" value="CHROMOBOX PROTEIN"/>
    <property type="match status" value="1"/>
</dbReference>
<protein>
    <submittedName>
        <fullName evidence="5">Chromo' (CHRromatin Organization MOdifier) domain protein</fullName>
    </submittedName>
</protein>
<evidence type="ECO:0000256" key="3">
    <source>
        <dbReference type="SAM" id="MobiDB-lite"/>
    </source>
</evidence>
<evidence type="ECO:0000259" key="4">
    <source>
        <dbReference type="PROSITE" id="PS50013"/>
    </source>
</evidence>
<dbReference type="Pfam" id="PF00385">
    <property type="entry name" value="Chromo"/>
    <property type="match status" value="1"/>
</dbReference>
<dbReference type="CDD" id="cd00024">
    <property type="entry name" value="CD_CSD"/>
    <property type="match status" value="1"/>
</dbReference>
<feature type="region of interest" description="Disordered" evidence="3">
    <location>
        <begin position="274"/>
        <end position="302"/>
    </location>
</feature>
<dbReference type="InterPro" id="IPR016197">
    <property type="entry name" value="Chromo-like_dom_sf"/>
</dbReference>
<organism evidence="5 6">
    <name type="scientific">Dictyocaulus viviparus</name>
    <name type="common">Bovine lungworm</name>
    <dbReference type="NCBI Taxonomy" id="29172"/>
    <lineage>
        <taxon>Eukaryota</taxon>
        <taxon>Metazoa</taxon>
        <taxon>Ecdysozoa</taxon>
        <taxon>Nematoda</taxon>
        <taxon>Chromadorea</taxon>
        <taxon>Rhabditida</taxon>
        <taxon>Rhabditina</taxon>
        <taxon>Rhabditomorpha</taxon>
        <taxon>Strongyloidea</taxon>
        <taxon>Metastrongylidae</taxon>
        <taxon>Dictyocaulus</taxon>
    </lineage>
</organism>
<keyword evidence="6" id="KW-1185">Reference proteome</keyword>
<dbReference type="Proteomes" id="UP000053766">
    <property type="component" value="Unassembled WGS sequence"/>
</dbReference>
<dbReference type="STRING" id="29172.A0A0D8XKM2"/>
<dbReference type="InterPro" id="IPR023780">
    <property type="entry name" value="Chromo_domain"/>
</dbReference>
<comment type="subcellular location">
    <subcellularLocation>
        <location evidence="1">Nucleus</location>
    </subcellularLocation>
</comment>
<dbReference type="Gene3D" id="2.40.50.40">
    <property type="match status" value="2"/>
</dbReference>
<dbReference type="GO" id="GO:0005634">
    <property type="term" value="C:nucleus"/>
    <property type="evidence" value="ECO:0007669"/>
    <property type="project" value="UniProtKB-SubCell"/>
</dbReference>
<dbReference type="AlphaFoldDB" id="A0A0D8XKM2"/>
<feature type="region of interest" description="Disordered" evidence="3">
    <location>
        <begin position="103"/>
        <end position="125"/>
    </location>
</feature>
<name>A0A0D8XKM2_DICVI</name>
<keyword evidence="2" id="KW-0539">Nucleus</keyword>
<reference evidence="6" key="2">
    <citation type="journal article" date="2016" name="Sci. Rep.">
        <title>Dictyocaulus viviparus genome, variome and transcriptome elucidate lungworm biology and support future intervention.</title>
        <authorList>
            <person name="McNulty S.N."/>
            <person name="Strube C."/>
            <person name="Rosa B.A."/>
            <person name="Martin J.C."/>
            <person name="Tyagi R."/>
            <person name="Choi Y.J."/>
            <person name="Wang Q."/>
            <person name="Hallsworth Pepin K."/>
            <person name="Zhang X."/>
            <person name="Ozersky P."/>
            <person name="Wilson R.K."/>
            <person name="Sternberg P.W."/>
            <person name="Gasser R.B."/>
            <person name="Mitreva M."/>
        </authorList>
    </citation>
    <scope>NUCLEOTIDE SEQUENCE [LARGE SCALE GENOMIC DNA]</scope>
    <source>
        <strain evidence="6">HannoverDv2000</strain>
    </source>
</reference>
<dbReference type="InterPro" id="IPR051219">
    <property type="entry name" value="Heterochromatin_chromo-domain"/>
</dbReference>
<dbReference type="SUPFAM" id="SSF54160">
    <property type="entry name" value="Chromo domain-like"/>
    <property type="match status" value="2"/>
</dbReference>
<accession>A0A0D8XKM2</accession>
<feature type="compositionally biased region" description="Low complexity" evidence="3">
    <location>
        <begin position="285"/>
        <end position="301"/>
    </location>
</feature>
<dbReference type="InterPro" id="IPR000953">
    <property type="entry name" value="Chromo/chromo_shadow_dom"/>
</dbReference>
<dbReference type="OrthoDB" id="5376140at2759"/>
<gene>
    <name evidence="5" type="ORF">DICVIV_09674</name>
</gene>
<feature type="domain" description="Chromo" evidence="4">
    <location>
        <begin position="41"/>
        <end position="104"/>
    </location>
</feature>
<proteinExistence type="predicted"/>
<feature type="compositionally biased region" description="Basic residues" evidence="3">
    <location>
        <begin position="274"/>
        <end position="283"/>
    </location>
</feature>
<dbReference type="PROSITE" id="PS50013">
    <property type="entry name" value="CHROMO_2"/>
    <property type="match status" value="1"/>
</dbReference>
<sequence length="443" mass="50168">MICLFIAVMTKRKSRSAKRTGLPIGEPKSVPDNPEMVEEVYEVERIVGHRIRNGESEYKIRWYGWSKEYDEWLHYSKTAILSRDCPDAIREYWERISRRQSGAKRDHLDVENSPPEENASSAQRSTLMSTQSGCEAIIKWIMDFVTLLGKWFKNIMDIWKKPVYYKAGNRSTFNPKDCYSLSSEENSSKETLDVTNDASCTFNFHIPASSAKNKITLNTYQKSCSILECKQSPNDKTIFALSSNVHCSDKMLMHPFPPSSSCVSSPVVRRKVIRPPPLPKRKTQSSSMASNNASPVVAANPTVGETPTSERIVNSVNNHASGASGSLNCKDQEAMEVDADTSIVNNSTEDITKAIKPSLQKKPFVTPHGFERGLTVERIHGFIKRADLIFAIVEFKNCNIIEFLSTKILQHYDPLALIRGFEEHYVRFRQKQKLQQSSPIFSP</sequence>